<gene>
    <name evidence="1" type="primary">ORF212196</name>
</gene>
<protein>
    <submittedName>
        <fullName evidence="1">Uncharacterized protein</fullName>
    </submittedName>
</protein>
<sequence>MLCCSSDFPSAQVLQAYDEIEDICTYNQPKFYVPTFIFIMSNSCSPVLVIFL</sequence>
<accession>A0A0B7BU34</accession>
<feature type="non-terminal residue" evidence="1">
    <location>
        <position position="52"/>
    </location>
</feature>
<reference evidence="1" key="1">
    <citation type="submission" date="2014-12" db="EMBL/GenBank/DDBJ databases">
        <title>Insight into the proteome of Arion vulgaris.</title>
        <authorList>
            <person name="Aradska J."/>
            <person name="Bulat T."/>
            <person name="Smidak R."/>
            <person name="Sarate P."/>
            <person name="Gangsoo J."/>
            <person name="Sialana F."/>
            <person name="Bilban M."/>
            <person name="Lubec G."/>
        </authorList>
    </citation>
    <scope>NUCLEOTIDE SEQUENCE</scope>
    <source>
        <tissue evidence="1">Skin</tissue>
    </source>
</reference>
<name>A0A0B7BU34_9EUPU</name>
<evidence type="ECO:0000313" key="1">
    <source>
        <dbReference type="EMBL" id="CEK96468.1"/>
    </source>
</evidence>
<dbReference type="EMBL" id="HACG01049603">
    <property type="protein sequence ID" value="CEK96468.1"/>
    <property type="molecule type" value="Transcribed_RNA"/>
</dbReference>
<proteinExistence type="predicted"/>
<organism evidence="1">
    <name type="scientific">Arion vulgaris</name>
    <dbReference type="NCBI Taxonomy" id="1028688"/>
    <lineage>
        <taxon>Eukaryota</taxon>
        <taxon>Metazoa</taxon>
        <taxon>Spiralia</taxon>
        <taxon>Lophotrochozoa</taxon>
        <taxon>Mollusca</taxon>
        <taxon>Gastropoda</taxon>
        <taxon>Heterobranchia</taxon>
        <taxon>Euthyneura</taxon>
        <taxon>Panpulmonata</taxon>
        <taxon>Eupulmonata</taxon>
        <taxon>Stylommatophora</taxon>
        <taxon>Helicina</taxon>
        <taxon>Arionoidea</taxon>
        <taxon>Arionidae</taxon>
        <taxon>Arion</taxon>
    </lineage>
</organism>
<dbReference type="AlphaFoldDB" id="A0A0B7BU34"/>